<dbReference type="CDD" id="cd00085">
    <property type="entry name" value="HNHc"/>
    <property type="match status" value="1"/>
</dbReference>
<evidence type="ECO:0000313" key="3">
    <source>
        <dbReference type="EMBL" id="KKL73000.1"/>
    </source>
</evidence>
<feature type="domain" description="HNH nuclease" evidence="2">
    <location>
        <begin position="51"/>
        <end position="109"/>
    </location>
</feature>
<comment type="caution">
    <text evidence="3">The sequence shown here is derived from an EMBL/GenBank/DDBJ whole genome shotgun (WGS) entry which is preliminary data.</text>
</comment>
<sequence length="191" mass="21651">MTKREKAACSARWYYAHRDDILSKIRQRRRDNIDRVRAQEKARHDRRRCGGNWLKALERDNHTCQECGAAKGLVVHHIDGRGANNAVKCNQPINNSLSNLLTLCVSCHTSLHNSKNKEAHRAACARAARSMGFDALSARSKKAMATMGADGLSARTRKGWANLTPEQHALRVRKMREGRNKRAAERQTKER</sequence>
<reference evidence="3" key="1">
    <citation type="journal article" date="2015" name="Nature">
        <title>Complex archaea that bridge the gap between prokaryotes and eukaryotes.</title>
        <authorList>
            <person name="Spang A."/>
            <person name="Saw J.H."/>
            <person name="Jorgensen S.L."/>
            <person name="Zaremba-Niedzwiedzka K."/>
            <person name="Martijn J."/>
            <person name="Lind A.E."/>
            <person name="van Eijk R."/>
            <person name="Schleper C."/>
            <person name="Guy L."/>
            <person name="Ettema T.J."/>
        </authorList>
    </citation>
    <scope>NUCLEOTIDE SEQUENCE</scope>
</reference>
<protein>
    <recommendedName>
        <fullName evidence="2">HNH nuclease domain-containing protein</fullName>
    </recommendedName>
</protein>
<name>A0A0F9GUG0_9ZZZZ</name>
<dbReference type="EMBL" id="LAZR01025097">
    <property type="protein sequence ID" value="KKL73000.1"/>
    <property type="molecule type" value="Genomic_DNA"/>
</dbReference>
<dbReference type="AlphaFoldDB" id="A0A0F9GUG0"/>
<dbReference type="InterPro" id="IPR003615">
    <property type="entry name" value="HNH_nuc"/>
</dbReference>
<evidence type="ECO:0000259" key="2">
    <source>
        <dbReference type="SMART" id="SM00507"/>
    </source>
</evidence>
<evidence type="ECO:0000256" key="1">
    <source>
        <dbReference type="SAM" id="MobiDB-lite"/>
    </source>
</evidence>
<feature type="region of interest" description="Disordered" evidence="1">
    <location>
        <begin position="159"/>
        <end position="191"/>
    </location>
</feature>
<gene>
    <name evidence="3" type="ORF">LCGC14_2079260</name>
</gene>
<organism evidence="3">
    <name type="scientific">marine sediment metagenome</name>
    <dbReference type="NCBI Taxonomy" id="412755"/>
    <lineage>
        <taxon>unclassified sequences</taxon>
        <taxon>metagenomes</taxon>
        <taxon>ecological metagenomes</taxon>
    </lineage>
</organism>
<proteinExistence type="predicted"/>
<accession>A0A0F9GUG0</accession>
<feature type="compositionally biased region" description="Basic and acidic residues" evidence="1">
    <location>
        <begin position="175"/>
        <end position="191"/>
    </location>
</feature>
<dbReference type="SMART" id="SM00507">
    <property type="entry name" value="HNHc"/>
    <property type="match status" value="1"/>
</dbReference>